<feature type="region of interest" description="Disordered" evidence="1">
    <location>
        <begin position="25"/>
        <end position="46"/>
    </location>
</feature>
<organism evidence="2 3">
    <name type="scientific">Stephania cephalantha</name>
    <dbReference type="NCBI Taxonomy" id="152367"/>
    <lineage>
        <taxon>Eukaryota</taxon>
        <taxon>Viridiplantae</taxon>
        <taxon>Streptophyta</taxon>
        <taxon>Embryophyta</taxon>
        <taxon>Tracheophyta</taxon>
        <taxon>Spermatophyta</taxon>
        <taxon>Magnoliopsida</taxon>
        <taxon>Ranunculales</taxon>
        <taxon>Menispermaceae</taxon>
        <taxon>Menispermoideae</taxon>
        <taxon>Cissampelideae</taxon>
        <taxon>Stephania</taxon>
    </lineage>
</organism>
<sequence length="86" mass="9589">MEARERSNLKELMTAPVLTNWALPGLDLRGPPSQPSHSQRKPSQPPSPLLFIIQCFKVELLHIANFTIKAAELNLSNLNNSINDKS</sequence>
<dbReference type="Proteomes" id="UP001419268">
    <property type="component" value="Unassembled WGS sequence"/>
</dbReference>
<accession>A0AAP0Q567</accession>
<dbReference type="AlphaFoldDB" id="A0AAP0Q567"/>
<proteinExistence type="predicted"/>
<name>A0AAP0Q567_9MAGN</name>
<gene>
    <name evidence="2" type="ORF">Scep_001580</name>
</gene>
<evidence type="ECO:0000313" key="3">
    <source>
        <dbReference type="Proteomes" id="UP001419268"/>
    </source>
</evidence>
<dbReference type="EMBL" id="JBBNAG010000001">
    <property type="protein sequence ID" value="KAK9166389.1"/>
    <property type="molecule type" value="Genomic_DNA"/>
</dbReference>
<evidence type="ECO:0000256" key="1">
    <source>
        <dbReference type="SAM" id="MobiDB-lite"/>
    </source>
</evidence>
<reference evidence="2 3" key="1">
    <citation type="submission" date="2024-01" db="EMBL/GenBank/DDBJ databases">
        <title>Genome assemblies of Stephania.</title>
        <authorList>
            <person name="Yang L."/>
        </authorList>
    </citation>
    <scope>NUCLEOTIDE SEQUENCE [LARGE SCALE GENOMIC DNA]</scope>
    <source>
        <strain evidence="2">JXDWG</strain>
        <tissue evidence="2">Leaf</tissue>
    </source>
</reference>
<keyword evidence="3" id="KW-1185">Reference proteome</keyword>
<evidence type="ECO:0000313" key="2">
    <source>
        <dbReference type="EMBL" id="KAK9166389.1"/>
    </source>
</evidence>
<protein>
    <submittedName>
        <fullName evidence="2">Uncharacterized protein</fullName>
    </submittedName>
</protein>
<comment type="caution">
    <text evidence="2">The sequence shown here is derived from an EMBL/GenBank/DDBJ whole genome shotgun (WGS) entry which is preliminary data.</text>
</comment>